<dbReference type="InterPro" id="IPR033469">
    <property type="entry name" value="CYTH-like_dom_sf"/>
</dbReference>
<gene>
    <name evidence="3" type="ORF">B6S09_04835</name>
    <name evidence="4" type="ORF">LY04_00788</name>
</gene>
<dbReference type="EMBL" id="NQJF01000003">
    <property type="protein sequence ID" value="OYD25542.1"/>
    <property type="molecule type" value="Genomic_DNA"/>
</dbReference>
<dbReference type="CDD" id="cd07756">
    <property type="entry name" value="CYTH-like_Pase_CHAD"/>
    <property type="match status" value="1"/>
</dbReference>
<dbReference type="InterPro" id="IPR023577">
    <property type="entry name" value="CYTH_domain"/>
</dbReference>
<dbReference type="PANTHER" id="PTHR39569">
    <property type="entry name" value="INORGANIC TRIPHOSPHATASE"/>
    <property type="match status" value="1"/>
</dbReference>
<dbReference type="GO" id="GO:0050355">
    <property type="term" value="F:inorganic triphosphate phosphatase activity"/>
    <property type="evidence" value="ECO:0007669"/>
    <property type="project" value="InterPro"/>
</dbReference>
<dbReference type="SMART" id="SM01118">
    <property type="entry name" value="CYTH"/>
    <property type="match status" value="1"/>
</dbReference>
<dbReference type="Gene3D" id="2.40.320.10">
    <property type="entry name" value="Hypothetical Protein Pfu-838710-001"/>
    <property type="match status" value="1"/>
</dbReference>
<comment type="caution">
    <text evidence="3">The sequence shown here is derived from an EMBL/GenBank/DDBJ whole genome shotgun (WGS) entry which is preliminary data.</text>
</comment>
<dbReference type="AlphaFoldDB" id="A0A235CLW3"/>
<dbReference type="PANTHER" id="PTHR39569:SF1">
    <property type="entry name" value="INORGANIC TRIPHOSPHATASE"/>
    <property type="match status" value="1"/>
</dbReference>
<dbReference type="Pfam" id="PF01928">
    <property type="entry name" value="CYTH"/>
    <property type="match status" value="1"/>
</dbReference>
<dbReference type="Proteomes" id="UP000243640">
    <property type="component" value="Unassembled WGS sequence"/>
</dbReference>
<dbReference type="OrthoDB" id="3034217at2"/>
<feature type="domain" description="CYTH" evidence="1">
    <location>
        <begin position="2"/>
        <end position="202"/>
    </location>
</feature>
<dbReference type="SUPFAM" id="SSF55154">
    <property type="entry name" value="CYTH-like phosphatases"/>
    <property type="match status" value="1"/>
</dbReference>
<dbReference type="RefSeq" id="WP_094277371.1">
    <property type="nucleotide sequence ID" value="NZ_JBLWZI010000002.1"/>
</dbReference>
<name>A0A235CLW3_9GAMM</name>
<dbReference type="GO" id="GO:0046872">
    <property type="term" value="F:metal ion binding"/>
    <property type="evidence" value="ECO:0007669"/>
    <property type="project" value="TreeGrafter"/>
</dbReference>
<evidence type="ECO:0000313" key="6">
    <source>
        <dbReference type="Proteomes" id="UP000295058"/>
    </source>
</evidence>
<protein>
    <submittedName>
        <fullName evidence="3">Adenylate cyclase</fullName>
    </submittedName>
    <submittedName>
        <fullName evidence="4">Triphosphatase</fullName>
    </submittedName>
</protein>
<feature type="domain" description="CHAD" evidence="2">
    <location>
        <begin position="218"/>
        <end position="482"/>
    </location>
</feature>
<evidence type="ECO:0000313" key="4">
    <source>
        <dbReference type="EMBL" id="TDW61253.1"/>
    </source>
</evidence>
<organism evidence="3 5">
    <name type="scientific">Oceanimonas baumannii</name>
    <dbReference type="NCBI Taxonomy" id="129578"/>
    <lineage>
        <taxon>Bacteria</taxon>
        <taxon>Pseudomonadati</taxon>
        <taxon>Pseudomonadota</taxon>
        <taxon>Gammaproteobacteria</taxon>
        <taxon>Aeromonadales</taxon>
        <taxon>Aeromonadaceae</taxon>
        <taxon>Oceanimonas</taxon>
    </lineage>
</organism>
<keyword evidence="6" id="KW-1185">Reference proteome</keyword>
<evidence type="ECO:0000313" key="5">
    <source>
        <dbReference type="Proteomes" id="UP000243640"/>
    </source>
</evidence>
<evidence type="ECO:0000313" key="3">
    <source>
        <dbReference type="EMBL" id="OYD25542.1"/>
    </source>
</evidence>
<dbReference type="Pfam" id="PF05235">
    <property type="entry name" value="CHAD"/>
    <property type="match status" value="1"/>
</dbReference>
<dbReference type="EMBL" id="SODO01000002">
    <property type="protein sequence ID" value="TDW61253.1"/>
    <property type="molecule type" value="Genomic_DNA"/>
</dbReference>
<dbReference type="PROSITE" id="PS51707">
    <property type="entry name" value="CYTH"/>
    <property type="match status" value="1"/>
</dbReference>
<proteinExistence type="predicted"/>
<evidence type="ECO:0000259" key="1">
    <source>
        <dbReference type="PROSITE" id="PS51707"/>
    </source>
</evidence>
<dbReference type="Proteomes" id="UP000295058">
    <property type="component" value="Unassembled WGS sequence"/>
</dbReference>
<sequence length="503" mass="57350">MDTEIEIKFLVSRDINGSLTDLLPPCQILEHDHRHLANTYYDTASLDLRRAGAGLRIRSQNGDMEQTVKLAGSQVGGLHQRPEYNVALSAHSPDLSLFPASIWPEDIDIYALQQELQPLFCTDFVRQRWLIALNGSEIELALDEGEVQAGERREPILELELELVRGDASVLFELAEQLVQGGGLRLGAVSKAQRGYRLAGLSPMPQLQPLEPTPLAPGEPCEQSMVALLHQALGHWQHHEEGWLSQPGIDWLVQLREGAALVHHILLMFGERVSLRVNSGWVDDLLWLQQQLAWLDRAQMLAHLTADKGHYLRRLDCRKSLLRLLAGQQQNLPDEQRLRELLYSPRYARLVLGLTHWLYRQDWRAGLSREQQSRLLAPVSELAAPLLEDSWQTLRHSALGAEELTAEQYIQQKGKLRRTLMVGLCFSQLFPEAERLGFRMPWLDILRGIEDLDMLSPLPDLSEQLSPAEAEELEQWLARKQGFLLEALEQSRRQALELTPYWR</sequence>
<accession>A0A235CLW3</accession>
<dbReference type="InterPro" id="IPR007899">
    <property type="entry name" value="CHAD_dom"/>
</dbReference>
<evidence type="ECO:0000259" key="2">
    <source>
        <dbReference type="PROSITE" id="PS51708"/>
    </source>
</evidence>
<dbReference type="InterPro" id="IPR039013">
    <property type="entry name" value="YgiF"/>
</dbReference>
<dbReference type="PROSITE" id="PS51708">
    <property type="entry name" value="CHAD"/>
    <property type="match status" value="1"/>
</dbReference>
<reference evidence="4 6" key="2">
    <citation type="submission" date="2019-03" db="EMBL/GenBank/DDBJ databases">
        <title>Genomic Encyclopedia of Archaeal and Bacterial Type Strains, Phase II (KMG-II): from individual species to whole genera.</title>
        <authorList>
            <person name="Goeker M."/>
        </authorList>
    </citation>
    <scope>NUCLEOTIDE SEQUENCE [LARGE SCALE GENOMIC DNA]</scope>
    <source>
        <strain evidence="4 6">DSM 15594</strain>
    </source>
</reference>
<reference evidence="3 5" key="1">
    <citation type="submission" date="2017-08" db="EMBL/GenBank/DDBJ databases">
        <title>Draft Genome Sequence of the Marine Bacterium Oceanimonas baumannii ATCC 700832.</title>
        <authorList>
            <person name="Mcclelland W.D."/>
            <person name="Brennan M.A."/>
            <person name="Trachtenberg A.M."/>
            <person name="Maclea K.S."/>
        </authorList>
    </citation>
    <scope>NUCLEOTIDE SEQUENCE [LARGE SCALE GENOMIC DNA]</scope>
    <source>
        <strain evidence="3 5">ATCC 700832</strain>
    </source>
</reference>